<dbReference type="RefSeq" id="WP_110105464.1">
    <property type="nucleotide sequence ID" value="NZ_JACBZZ010000001.1"/>
</dbReference>
<sequence>MVFGRGIKDIAPEAIMLAGAGRAILLQLANPAIGYGVARHSSFALDPLKRFHGTLAYIYAITNGTPQQRASMVSQVHRAHRPVSSAGSDSPHHYHAQDGELQLWVAATLYDSGMQIYNKIFPALAEEDAQAIYRDYGSLGTALGMPAKAWPATTEDFKSYWDEQLARLGVDETTQNVAAQLLAARSAPLWIRAAMPLARFLTAGLLPATVREMFDLPWSVARERWLNSGLGLMRVLIPFTPQWIRHAPMRYYLKRIPG</sequence>
<gene>
    <name evidence="2" type="ORF">CVS29_06110</name>
</gene>
<protein>
    <submittedName>
        <fullName evidence="2">DUF2236 domain-containing protein</fullName>
    </submittedName>
</protein>
<dbReference type="AlphaFoldDB" id="A0A2V3DZM4"/>
<comment type="caution">
    <text evidence="2">The sequence shown here is derived from an EMBL/GenBank/DDBJ whole genome shotgun (WGS) entry which is preliminary data.</text>
</comment>
<name>A0A2V3DZM4_9MICC</name>
<proteinExistence type="predicted"/>
<dbReference type="EMBL" id="QHLZ01000003">
    <property type="protein sequence ID" value="PXA66271.1"/>
    <property type="molecule type" value="Genomic_DNA"/>
</dbReference>
<evidence type="ECO:0000313" key="2">
    <source>
        <dbReference type="EMBL" id="PXA66271.1"/>
    </source>
</evidence>
<dbReference type="PANTHER" id="PTHR36151:SF3">
    <property type="entry name" value="ER-BOUND OXYGENASE MPAB_MPAB'_RUBBER OXYGENASE CATALYTIC DOMAIN-CONTAINING PROTEIN"/>
    <property type="match status" value="1"/>
</dbReference>
<dbReference type="GO" id="GO:0016491">
    <property type="term" value="F:oxidoreductase activity"/>
    <property type="evidence" value="ECO:0007669"/>
    <property type="project" value="InterPro"/>
</dbReference>
<organism evidence="2 3">
    <name type="scientific">Arthrobacter psychrochitiniphilus</name>
    <dbReference type="NCBI Taxonomy" id="291045"/>
    <lineage>
        <taxon>Bacteria</taxon>
        <taxon>Bacillati</taxon>
        <taxon>Actinomycetota</taxon>
        <taxon>Actinomycetes</taxon>
        <taxon>Micrococcales</taxon>
        <taxon>Micrococcaceae</taxon>
        <taxon>Arthrobacter</taxon>
    </lineage>
</organism>
<accession>A0A2V3DZM4</accession>
<evidence type="ECO:0000313" key="3">
    <source>
        <dbReference type="Proteomes" id="UP000246303"/>
    </source>
</evidence>
<dbReference type="PANTHER" id="PTHR36151">
    <property type="entry name" value="BLR2777 PROTEIN"/>
    <property type="match status" value="1"/>
</dbReference>
<reference evidence="2 3" key="1">
    <citation type="submission" date="2018-05" db="EMBL/GenBank/DDBJ databases">
        <title>Genetic diversity of glacier-inhabiting Cryobacterium bacteria in China and description of Cryobacterium mengkeensis sp. nov. and Arthrobacter glacialis sp. nov.</title>
        <authorList>
            <person name="Liu Q."/>
            <person name="Xin Y.-H."/>
        </authorList>
    </citation>
    <scope>NUCLEOTIDE SEQUENCE [LARGE SCALE GENOMIC DNA]</scope>
    <source>
        <strain evidence="2 3">GP3</strain>
    </source>
</reference>
<keyword evidence="3" id="KW-1185">Reference proteome</keyword>
<feature type="domain" description="ER-bound oxygenase mpaB/mpaB'/Rubber oxygenase catalytic" evidence="1">
    <location>
        <begin position="11"/>
        <end position="234"/>
    </location>
</feature>
<dbReference type="Pfam" id="PF09995">
    <property type="entry name" value="MPAB_Lcp_cat"/>
    <property type="match status" value="1"/>
</dbReference>
<dbReference type="OrthoDB" id="3422701at2"/>
<dbReference type="Proteomes" id="UP000246303">
    <property type="component" value="Unassembled WGS sequence"/>
</dbReference>
<evidence type="ECO:0000259" key="1">
    <source>
        <dbReference type="Pfam" id="PF09995"/>
    </source>
</evidence>
<dbReference type="InterPro" id="IPR018713">
    <property type="entry name" value="MPAB/Lcp_cat_dom"/>
</dbReference>